<accession>A0AAV9HJY5</accession>
<reference evidence="2" key="1">
    <citation type="journal article" date="2023" name="Mol. Phylogenet. Evol.">
        <title>Genome-scale phylogeny and comparative genomics of the fungal order Sordariales.</title>
        <authorList>
            <person name="Hensen N."/>
            <person name="Bonometti L."/>
            <person name="Westerberg I."/>
            <person name="Brannstrom I.O."/>
            <person name="Guillou S."/>
            <person name="Cros-Aarteil S."/>
            <person name="Calhoun S."/>
            <person name="Haridas S."/>
            <person name="Kuo A."/>
            <person name="Mondo S."/>
            <person name="Pangilinan J."/>
            <person name="Riley R."/>
            <person name="LaButti K."/>
            <person name="Andreopoulos B."/>
            <person name="Lipzen A."/>
            <person name="Chen C."/>
            <person name="Yan M."/>
            <person name="Daum C."/>
            <person name="Ng V."/>
            <person name="Clum A."/>
            <person name="Steindorff A."/>
            <person name="Ohm R.A."/>
            <person name="Martin F."/>
            <person name="Silar P."/>
            <person name="Natvig D.O."/>
            <person name="Lalanne C."/>
            <person name="Gautier V."/>
            <person name="Ament-Velasquez S.L."/>
            <person name="Kruys A."/>
            <person name="Hutchinson M.I."/>
            <person name="Powell A.J."/>
            <person name="Barry K."/>
            <person name="Miller A.N."/>
            <person name="Grigoriev I.V."/>
            <person name="Debuchy R."/>
            <person name="Gladieux P."/>
            <person name="Hiltunen Thoren M."/>
            <person name="Johannesson H."/>
        </authorList>
    </citation>
    <scope>NUCLEOTIDE SEQUENCE</scope>
    <source>
        <strain evidence="2">PSN324</strain>
    </source>
</reference>
<sequence length="113" mass="12721">MLTKYLAFFLAFLVLANAHLPAAQWQYQGFQDDGCKTPMQEANGTAPQDCHKTGVQLQSYRFTSSTDAETNMTFGFRAYNGEECLYLSVIDDGKDGSCQNLTFDSINIFEFME</sequence>
<keyword evidence="1" id="KW-0732">Signal</keyword>
<feature type="signal peptide" evidence="1">
    <location>
        <begin position="1"/>
        <end position="18"/>
    </location>
</feature>
<reference evidence="2" key="2">
    <citation type="submission" date="2023-06" db="EMBL/GenBank/DDBJ databases">
        <authorList>
            <consortium name="Lawrence Berkeley National Laboratory"/>
            <person name="Mondo S.J."/>
            <person name="Hensen N."/>
            <person name="Bonometti L."/>
            <person name="Westerberg I."/>
            <person name="Brannstrom I.O."/>
            <person name="Guillou S."/>
            <person name="Cros-Aarteil S."/>
            <person name="Calhoun S."/>
            <person name="Haridas S."/>
            <person name="Kuo A."/>
            <person name="Pangilinan J."/>
            <person name="Riley R."/>
            <person name="Labutti K."/>
            <person name="Andreopoulos B."/>
            <person name="Lipzen A."/>
            <person name="Chen C."/>
            <person name="Yanf M."/>
            <person name="Daum C."/>
            <person name="Ng V."/>
            <person name="Clum A."/>
            <person name="Steindorff A."/>
            <person name="Ohm R."/>
            <person name="Martin F."/>
            <person name="Silar P."/>
            <person name="Natvig D."/>
            <person name="Lalanne C."/>
            <person name="Gautier V."/>
            <person name="Ament-Velasquez S.L."/>
            <person name="Kruys A."/>
            <person name="Hutchinson M.I."/>
            <person name="Powell A.J."/>
            <person name="Barry K."/>
            <person name="Miller A.N."/>
            <person name="Grigoriev I.V."/>
            <person name="Debuchy R."/>
            <person name="Gladieux P."/>
            <person name="Thoren M.H."/>
            <person name="Johannesson H."/>
        </authorList>
    </citation>
    <scope>NUCLEOTIDE SEQUENCE</scope>
    <source>
        <strain evidence="2">PSN324</strain>
    </source>
</reference>
<dbReference type="AlphaFoldDB" id="A0AAV9HJY5"/>
<organism evidence="2 3">
    <name type="scientific">Cladorrhinum samala</name>
    <dbReference type="NCBI Taxonomy" id="585594"/>
    <lineage>
        <taxon>Eukaryota</taxon>
        <taxon>Fungi</taxon>
        <taxon>Dikarya</taxon>
        <taxon>Ascomycota</taxon>
        <taxon>Pezizomycotina</taxon>
        <taxon>Sordariomycetes</taxon>
        <taxon>Sordariomycetidae</taxon>
        <taxon>Sordariales</taxon>
        <taxon>Podosporaceae</taxon>
        <taxon>Cladorrhinum</taxon>
    </lineage>
</organism>
<evidence type="ECO:0000313" key="3">
    <source>
        <dbReference type="Proteomes" id="UP001321749"/>
    </source>
</evidence>
<gene>
    <name evidence="2" type="ORF">QBC42DRAFT_332454</name>
</gene>
<dbReference type="Proteomes" id="UP001321749">
    <property type="component" value="Unassembled WGS sequence"/>
</dbReference>
<evidence type="ECO:0000256" key="1">
    <source>
        <dbReference type="SAM" id="SignalP"/>
    </source>
</evidence>
<name>A0AAV9HJY5_9PEZI</name>
<proteinExistence type="predicted"/>
<feature type="chain" id="PRO_5043373120" evidence="1">
    <location>
        <begin position="19"/>
        <end position="113"/>
    </location>
</feature>
<keyword evidence="3" id="KW-1185">Reference proteome</keyword>
<comment type="caution">
    <text evidence="2">The sequence shown here is derived from an EMBL/GenBank/DDBJ whole genome shotgun (WGS) entry which is preliminary data.</text>
</comment>
<evidence type="ECO:0000313" key="2">
    <source>
        <dbReference type="EMBL" id="KAK4460425.1"/>
    </source>
</evidence>
<dbReference type="EMBL" id="MU865012">
    <property type="protein sequence ID" value="KAK4460425.1"/>
    <property type="molecule type" value="Genomic_DNA"/>
</dbReference>
<protein>
    <submittedName>
        <fullName evidence="2">Uncharacterized protein</fullName>
    </submittedName>
</protein>